<evidence type="ECO:0000256" key="8">
    <source>
        <dbReference type="SAM" id="Phobius"/>
    </source>
</evidence>
<feature type="transmembrane region" description="Helical" evidence="8">
    <location>
        <begin position="154"/>
        <end position="171"/>
    </location>
</feature>
<dbReference type="Pfam" id="PF02535">
    <property type="entry name" value="Zip"/>
    <property type="match status" value="2"/>
</dbReference>
<keyword evidence="3" id="KW-1003">Cell membrane</keyword>
<keyword evidence="10" id="KW-1185">Reference proteome</keyword>
<evidence type="ECO:0000256" key="6">
    <source>
        <dbReference type="ARBA" id="ARBA00022989"/>
    </source>
</evidence>
<comment type="caution">
    <text evidence="9">The sequence shown here is derived from an EMBL/GenBank/DDBJ whole genome shotgun (WGS) entry which is preliminary data.</text>
</comment>
<comment type="subcellular location">
    <subcellularLocation>
        <location evidence="1">Cell membrane</location>
        <topology evidence="1">Multi-pass membrane protein</topology>
    </subcellularLocation>
</comment>
<keyword evidence="7 8" id="KW-0472">Membrane</keyword>
<evidence type="ECO:0000256" key="2">
    <source>
        <dbReference type="ARBA" id="ARBA00006939"/>
    </source>
</evidence>
<accession>A0ABU7VS54</accession>
<feature type="transmembrane region" description="Helical" evidence="8">
    <location>
        <begin position="252"/>
        <end position="270"/>
    </location>
</feature>
<dbReference type="RefSeq" id="WP_331845935.1">
    <property type="nucleotide sequence ID" value="NZ_JAZHPZ010000003.1"/>
</dbReference>
<feature type="transmembrane region" description="Helical" evidence="8">
    <location>
        <begin position="192"/>
        <end position="216"/>
    </location>
</feature>
<dbReference type="PANTHER" id="PTHR11040:SF211">
    <property type="entry name" value="ZINC TRANSPORTER ZIP11"/>
    <property type="match status" value="1"/>
</dbReference>
<proteinExistence type="inferred from homology"/>
<keyword evidence="5" id="KW-0862">Zinc</keyword>
<keyword evidence="4 8" id="KW-0812">Transmembrane</keyword>
<evidence type="ECO:0000313" key="10">
    <source>
        <dbReference type="Proteomes" id="UP001306950"/>
    </source>
</evidence>
<evidence type="ECO:0000313" key="9">
    <source>
        <dbReference type="EMBL" id="MEF2965702.1"/>
    </source>
</evidence>
<feature type="transmembrane region" description="Helical" evidence="8">
    <location>
        <begin position="12"/>
        <end position="34"/>
    </location>
</feature>
<sequence>MLEFFQNFNPITQAFFATLFTWGMTALGAALVFTTKSLNQRLLDSMLGFAGGVMIAASYWSLLAPAIEMSEHHPLGSWFPPAVGFLLGGVFLWGIDKILPHLHPNTSIGKAEGYYPNKRKRSTLLVLAITLHNIPEGLAVGIAFGALANGGTEASLAAALTLALGIGIQNFPEGVAVSMPLRGEGMSRKKSFFYGQFSGMVEPIAAVIGALAVAFVEPLLPFALSFAAGAMIFVVAEEVIPSSQEKGNKDLASMSLMIGFVVMMILDVALG</sequence>
<protein>
    <submittedName>
        <fullName evidence="9">ZIP family metal transporter</fullName>
    </submittedName>
</protein>
<comment type="similarity">
    <text evidence="2">Belongs to the ZIP transporter (TC 2.A.5) family.</text>
</comment>
<dbReference type="Proteomes" id="UP001306950">
    <property type="component" value="Unassembled WGS sequence"/>
</dbReference>
<organism evidence="9 10">
    <name type="scientific">Paenibacillus haidiansis</name>
    <dbReference type="NCBI Taxonomy" id="1574488"/>
    <lineage>
        <taxon>Bacteria</taxon>
        <taxon>Bacillati</taxon>
        <taxon>Bacillota</taxon>
        <taxon>Bacilli</taxon>
        <taxon>Bacillales</taxon>
        <taxon>Paenibacillaceae</taxon>
        <taxon>Paenibacillus</taxon>
    </lineage>
</organism>
<name>A0ABU7VS54_9BACL</name>
<gene>
    <name evidence="9" type="ORF">V3851_07665</name>
</gene>
<feature type="transmembrane region" description="Helical" evidence="8">
    <location>
        <begin position="124"/>
        <end position="148"/>
    </location>
</feature>
<dbReference type="InterPro" id="IPR003689">
    <property type="entry name" value="ZIP"/>
</dbReference>
<feature type="transmembrane region" description="Helical" evidence="8">
    <location>
        <begin position="222"/>
        <end position="240"/>
    </location>
</feature>
<dbReference type="PANTHER" id="PTHR11040">
    <property type="entry name" value="ZINC/IRON TRANSPORTER"/>
    <property type="match status" value="1"/>
</dbReference>
<feature type="transmembrane region" description="Helical" evidence="8">
    <location>
        <begin position="78"/>
        <end position="95"/>
    </location>
</feature>
<evidence type="ECO:0000256" key="3">
    <source>
        <dbReference type="ARBA" id="ARBA00022475"/>
    </source>
</evidence>
<evidence type="ECO:0000256" key="5">
    <source>
        <dbReference type="ARBA" id="ARBA00022833"/>
    </source>
</evidence>
<feature type="transmembrane region" description="Helical" evidence="8">
    <location>
        <begin position="46"/>
        <end position="66"/>
    </location>
</feature>
<dbReference type="EMBL" id="JAZHPZ010000003">
    <property type="protein sequence ID" value="MEF2965702.1"/>
    <property type="molecule type" value="Genomic_DNA"/>
</dbReference>
<evidence type="ECO:0000256" key="7">
    <source>
        <dbReference type="ARBA" id="ARBA00023136"/>
    </source>
</evidence>
<evidence type="ECO:0000256" key="4">
    <source>
        <dbReference type="ARBA" id="ARBA00022692"/>
    </source>
</evidence>
<evidence type="ECO:0000256" key="1">
    <source>
        <dbReference type="ARBA" id="ARBA00004651"/>
    </source>
</evidence>
<keyword evidence="6 8" id="KW-1133">Transmembrane helix</keyword>
<reference evidence="9 10" key="1">
    <citation type="submission" date="2024-02" db="EMBL/GenBank/DDBJ databases">
        <title>A nitrogen-fixing paenibacillus bacterium.</title>
        <authorList>
            <person name="Zhang W.L."/>
            <person name="Chen S.F."/>
        </authorList>
    </citation>
    <scope>NUCLEOTIDE SEQUENCE [LARGE SCALE GENOMIC DNA]</scope>
    <source>
        <strain evidence="9 10">M1</strain>
    </source>
</reference>